<keyword evidence="14" id="KW-1185">Reference proteome</keyword>
<dbReference type="SMART" id="SM00780">
    <property type="entry name" value="PIG-X"/>
    <property type="match status" value="1"/>
</dbReference>
<keyword evidence="5 11" id="KW-0337">GPI-anchor biosynthesis</keyword>
<comment type="pathway">
    <text evidence="2 11">Glycolipid biosynthesis; glycosylphosphatidylinositol-anchor biosynthesis.</text>
</comment>
<dbReference type="STRING" id="2060905.A0A2B7XI31"/>
<dbReference type="InterPro" id="IPR042322">
    <property type="entry name" value="Pbn1"/>
</dbReference>
<evidence type="ECO:0000256" key="11">
    <source>
        <dbReference type="RuleBase" id="RU366056"/>
    </source>
</evidence>
<sequence length="568" mass="62876">MKKRITFIHAAEGKFDPEQITVDNDSLSIQSLDAARQDRATFTFNELPQEVWQVLRQCHELHIRWSSQYAYDAVPPFASRISPGLHVFYTPVDQDRPATRLCPLLRKVFDDKLKCYLPEISFISPPILSRTFISDPPAQFHQLLPSLDEFVTYIQHKICPQLGDKHTIACEHDAASLLSADSVDIDYDSPSRTLTVAGYWSKPPQRDGWTETIRKREKSTDKVEVGILAMERARLPEELSMGGFLAVVGNDNNLKPTLFSFPSRHHPLPDSSKYTTTFRHPTGLHPTLQLSFPRSALTAAPPRAPPDSKCGLHTYLTLPSSIFADKYQLSTTDPLFLQSHNLVSLHAIAGETDLEAPDWVTERWGSSLLLELATPSSSSSSANSHKSTDTDADANDNDWQVTIPLHLRYLHPSPSGYRNISVPWPVVFWACTPEGGEGEAAAGSKGTTMGINPFDRVGLGWDGLFAPGTLFYQLHPDAGDTSASADGDPHVDADRGMLVEQIQVPVLKIDDGDGGGFLENVRSIEMVTVVVVVLGFLWVFQSLGRVVKEGGLGSGGERRDLRSREKRE</sequence>
<evidence type="ECO:0000256" key="9">
    <source>
        <dbReference type="ARBA" id="ARBA00023136"/>
    </source>
</evidence>
<evidence type="ECO:0000256" key="7">
    <source>
        <dbReference type="ARBA" id="ARBA00022824"/>
    </source>
</evidence>
<keyword evidence="6" id="KW-0812">Transmembrane</keyword>
<protein>
    <recommendedName>
        <fullName evidence="4 11">Protein PBN1</fullName>
    </recommendedName>
</protein>
<evidence type="ECO:0000256" key="2">
    <source>
        <dbReference type="ARBA" id="ARBA00004687"/>
    </source>
</evidence>
<dbReference type="OrthoDB" id="5546453at2759"/>
<dbReference type="GO" id="GO:0006506">
    <property type="term" value="P:GPI anchor biosynthetic process"/>
    <property type="evidence" value="ECO:0007669"/>
    <property type="project" value="UniProtKB-UniPathway"/>
</dbReference>
<comment type="caution">
    <text evidence="13">The sequence shown here is derived from an EMBL/GenBank/DDBJ whole genome shotgun (WGS) entry which is preliminary data.</text>
</comment>
<evidence type="ECO:0000256" key="3">
    <source>
        <dbReference type="ARBA" id="ARBA00010345"/>
    </source>
</evidence>
<keyword evidence="8" id="KW-1133">Transmembrane helix</keyword>
<dbReference type="InterPro" id="IPR013233">
    <property type="entry name" value="PIG-X/PBN1"/>
</dbReference>
<dbReference type="GO" id="GO:1990529">
    <property type="term" value="C:glycosylphosphatidylinositol-mannosyltransferase I complex"/>
    <property type="evidence" value="ECO:0007669"/>
    <property type="project" value="TreeGrafter"/>
</dbReference>
<proteinExistence type="inferred from homology"/>
<dbReference type="Pfam" id="PF08320">
    <property type="entry name" value="PIG-X"/>
    <property type="match status" value="1"/>
</dbReference>
<organism evidence="13 14">
    <name type="scientific">Blastomyces parvus</name>
    <dbReference type="NCBI Taxonomy" id="2060905"/>
    <lineage>
        <taxon>Eukaryota</taxon>
        <taxon>Fungi</taxon>
        <taxon>Dikarya</taxon>
        <taxon>Ascomycota</taxon>
        <taxon>Pezizomycotina</taxon>
        <taxon>Eurotiomycetes</taxon>
        <taxon>Eurotiomycetidae</taxon>
        <taxon>Onygenales</taxon>
        <taxon>Ajellomycetaceae</taxon>
        <taxon>Blastomyces</taxon>
    </lineage>
</organism>
<dbReference type="Proteomes" id="UP000224080">
    <property type="component" value="Unassembled WGS sequence"/>
</dbReference>
<comment type="subcellular location">
    <subcellularLocation>
        <location evidence="11">Endoplasmic reticulum membrane</location>
        <topology evidence="11">Single-pass membrane protein</topology>
    </subcellularLocation>
    <subcellularLocation>
        <location evidence="1">Endoplasmic reticulum membrane</location>
        <topology evidence="1">Single-pass type III membrane protein</topology>
    </subcellularLocation>
</comment>
<evidence type="ECO:0000256" key="12">
    <source>
        <dbReference type="SAM" id="MobiDB-lite"/>
    </source>
</evidence>
<keyword evidence="9" id="KW-0472">Membrane</keyword>
<name>A0A2B7XI31_9EURO</name>
<dbReference type="UniPathway" id="UPA00196"/>
<dbReference type="PANTHER" id="PTHR28533">
    <property type="entry name" value="PROTEIN PBN1"/>
    <property type="match status" value="1"/>
</dbReference>
<evidence type="ECO:0000256" key="6">
    <source>
        <dbReference type="ARBA" id="ARBA00022692"/>
    </source>
</evidence>
<feature type="compositionally biased region" description="Low complexity" evidence="12">
    <location>
        <begin position="375"/>
        <end position="385"/>
    </location>
</feature>
<evidence type="ECO:0000313" key="13">
    <source>
        <dbReference type="EMBL" id="PGH08585.1"/>
    </source>
</evidence>
<dbReference type="GO" id="GO:0000030">
    <property type="term" value="F:mannosyltransferase activity"/>
    <property type="evidence" value="ECO:0007669"/>
    <property type="project" value="TreeGrafter"/>
</dbReference>
<comment type="similarity">
    <text evidence="3 11">Belongs to the PIGX family.</text>
</comment>
<gene>
    <name evidence="13" type="ORF">GX51_01104</name>
</gene>
<reference evidence="13 14" key="1">
    <citation type="submission" date="2017-10" db="EMBL/GenBank/DDBJ databases">
        <title>Comparative genomics in systemic dimorphic fungi from Ajellomycetaceae.</title>
        <authorList>
            <person name="Munoz J.F."/>
            <person name="Mcewen J.G."/>
            <person name="Clay O.K."/>
            <person name="Cuomo C.A."/>
        </authorList>
    </citation>
    <scope>NUCLEOTIDE SEQUENCE [LARGE SCALE GENOMIC DNA]</scope>
    <source>
        <strain evidence="13 14">UAMH130</strain>
    </source>
</reference>
<keyword evidence="7 11" id="KW-0256">Endoplasmic reticulum</keyword>
<evidence type="ECO:0000256" key="8">
    <source>
        <dbReference type="ARBA" id="ARBA00022989"/>
    </source>
</evidence>
<evidence type="ECO:0000313" key="14">
    <source>
        <dbReference type="Proteomes" id="UP000224080"/>
    </source>
</evidence>
<evidence type="ECO:0000256" key="5">
    <source>
        <dbReference type="ARBA" id="ARBA00022502"/>
    </source>
</evidence>
<dbReference type="EMBL" id="PDNC01000008">
    <property type="protein sequence ID" value="PGH08585.1"/>
    <property type="molecule type" value="Genomic_DNA"/>
</dbReference>
<comment type="function">
    <text evidence="11">Required for proper folding and/or the stability of a subset of proteins in the endoplasmic reticulum. Component of glycosylphosphatidylinositol-mannosyltransferase 1 which transfers the first of the 4 mannoses in the GPI-anchor precursors during GPI-anchor biosynthesis. Probably acts by stabilizing the mannosyltransferase GPI14.</text>
</comment>
<dbReference type="AlphaFoldDB" id="A0A2B7XI31"/>
<keyword evidence="10" id="KW-0325">Glycoprotein</keyword>
<feature type="region of interest" description="Disordered" evidence="12">
    <location>
        <begin position="375"/>
        <end position="396"/>
    </location>
</feature>
<dbReference type="GO" id="GO:0005789">
    <property type="term" value="C:endoplasmic reticulum membrane"/>
    <property type="evidence" value="ECO:0007669"/>
    <property type="project" value="UniProtKB-SubCell"/>
</dbReference>
<evidence type="ECO:0000256" key="1">
    <source>
        <dbReference type="ARBA" id="ARBA00004643"/>
    </source>
</evidence>
<evidence type="ECO:0000256" key="10">
    <source>
        <dbReference type="ARBA" id="ARBA00023180"/>
    </source>
</evidence>
<accession>A0A2B7XI31</accession>
<evidence type="ECO:0000256" key="4">
    <source>
        <dbReference type="ARBA" id="ARBA00020410"/>
    </source>
</evidence>
<dbReference type="PANTHER" id="PTHR28533:SF1">
    <property type="entry name" value="PROTEIN PBN1"/>
    <property type="match status" value="1"/>
</dbReference>